<comment type="caution">
    <text evidence="2">The sequence shown here is derived from an EMBL/GenBank/DDBJ whole genome shotgun (WGS) entry which is preliminary data.</text>
</comment>
<dbReference type="SUPFAM" id="SSF51735">
    <property type="entry name" value="NAD(P)-binding Rossmann-fold domains"/>
    <property type="match status" value="1"/>
</dbReference>
<reference evidence="2 3" key="1">
    <citation type="submission" date="2023-11" db="EMBL/GenBank/DDBJ databases">
        <title>Draft genome of Azohydromonas lata strain H1 (DSM1123), a polyhydroxyalkanoate producer.</title>
        <authorList>
            <person name="Traversa D."/>
            <person name="D'Addabbo P."/>
            <person name="Pazzani C."/>
            <person name="Manzari C."/>
            <person name="Chiara M."/>
            <person name="Scrascia M."/>
        </authorList>
    </citation>
    <scope>NUCLEOTIDE SEQUENCE [LARGE SCALE GENOMIC DNA]</scope>
    <source>
        <strain evidence="2 3">H1</strain>
    </source>
</reference>
<organism evidence="2 3">
    <name type="scientific">Azohydromonas lata</name>
    <dbReference type="NCBI Taxonomy" id="45677"/>
    <lineage>
        <taxon>Bacteria</taxon>
        <taxon>Pseudomonadati</taxon>
        <taxon>Pseudomonadota</taxon>
        <taxon>Betaproteobacteria</taxon>
        <taxon>Burkholderiales</taxon>
        <taxon>Sphaerotilaceae</taxon>
        <taxon>Azohydromonas</taxon>
    </lineage>
</organism>
<dbReference type="Pfam" id="PF13561">
    <property type="entry name" value="adh_short_C2"/>
    <property type="match status" value="1"/>
</dbReference>
<comment type="similarity">
    <text evidence="1">Belongs to the short-chain dehydrogenases/reductases (SDR) family.</text>
</comment>
<dbReference type="PRINTS" id="PR00081">
    <property type="entry name" value="GDHRDH"/>
</dbReference>
<dbReference type="NCBIfam" id="NF005559">
    <property type="entry name" value="PRK07231.1"/>
    <property type="match status" value="1"/>
</dbReference>
<dbReference type="Proteomes" id="UP001293718">
    <property type="component" value="Unassembled WGS sequence"/>
</dbReference>
<evidence type="ECO:0000256" key="1">
    <source>
        <dbReference type="ARBA" id="ARBA00006484"/>
    </source>
</evidence>
<gene>
    <name evidence="2" type="ORF">SM757_13500</name>
</gene>
<name>A0ABU5IEN9_9BURK</name>
<proteinExistence type="inferred from homology"/>
<dbReference type="InterPro" id="IPR036291">
    <property type="entry name" value="NAD(P)-bd_dom_sf"/>
</dbReference>
<dbReference type="InterPro" id="IPR020904">
    <property type="entry name" value="Sc_DH/Rdtase_CS"/>
</dbReference>
<dbReference type="EMBL" id="JAXOJX010000020">
    <property type="protein sequence ID" value="MDZ5457589.1"/>
    <property type="molecule type" value="Genomic_DNA"/>
</dbReference>
<dbReference type="PROSITE" id="PS00061">
    <property type="entry name" value="ADH_SHORT"/>
    <property type="match status" value="1"/>
</dbReference>
<dbReference type="CDD" id="cd05233">
    <property type="entry name" value="SDR_c"/>
    <property type="match status" value="1"/>
</dbReference>
<protein>
    <submittedName>
        <fullName evidence="2">SDR family NAD(P)-dependent oxidoreductase</fullName>
    </submittedName>
</protein>
<dbReference type="PANTHER" id="PTHR42879:SF2">
    <property type="entry name" value="3-OXOACYL-[ACYL-CARRIER-PROTEIN] REDUCTASE FABG"/>
    <property type="match status" value="1"/>
</dbReference>
<accession>A0ABU5IEN9</accession>
<dbReference type="RefSeq" id="WP_322465871.1">
    <property type="nucleotide sequence ID" value="NZ_JAXOJX010000020.1"/>
</dbReference>
<evidence type="ECO:0000313" key="2">
    <source>
        <dbReference type="EMBL" id="MDZ5457589.1"/>
    </source>
</evidence>
<dbReference type="InterPro" id="IPR050259">
    <property type="entry name" value="SDR"/>
</dbReference>
<dbReference type="Gene3D" id="3.40.50.720">
    <property type="entry name" value="NAD(P)-binding Rossmann-like Domain"/>
    <property type="match status" value="1"/>
</dbReference>
<dbReference type="PANTHER" id="PTHR42879">
    <property type="entry name" value="3-OXOACYL-(ACYL-CARRIER-PROTEIN) REDUCTASE"/>
    <property type="match status" value="1"/>
</dbReference>
<evidence type="ECO:0000313" key="3">
    <source>
        <dbReference type="Proteomes" id="UP001293718"/>
    </source>
</evidence>
<dbReference type="InterPro" id="IPR002347">
    <property type="entry name" value="SDR_fam"/>
</dbReference>
<sequence length="249" mass="26348">MDITGPGIKGQVAIVTGGVRGIGLGIGRRLAQEGCRVVIWDRDVSAFDTERAGFMPADLQRVDVSDFDSVQRAWDATLERVGHVEIMVNNAGINGPVTPVWEYPLEAWSRVLAVNLGGVFHCCRVATPAMRAAGYGRIVNVASAAGKEGVPGIAAYAAAKHGVVGFTKSLARELADSGVLVNCIAPVMTETDLLKEMTPEHIAASKAKIPMGRFLTVEEIAAMVAWIASPECSFTTGFAFDLSGGRANY</sequence>
<dbReference type="PRINTS" id="PR00080">
    <property type="entry name" value="SDRFAMILY"/>
</dbReference>
<keyword evidence="3" id="KW-1185">Reference proteome</keyword>